<gene>
    <name evidence="1" type="ORF">FQP85_23300</name>
</gene>
<dbReference type="Proteomes" id="UP000317938">
    <property type="component" value="Unassembled WGS sequence"/>
</dbReference>
<evidence type="ECO:0000313" key="2">
    <source>
        <dbReference type="Proteomes" id="UP000317938"/>
    </source>
</evidence>
<evidence type="ECO:0000313" key="1">
    <source>
        <dbReference type="EMBL" id="TVU79568.1"/>
    </source>
</evidence>
<reference evidence="1 2" key="1">
    <citation type="submission" date="2019-07" db="EMBL/GenBank/DDBJ databases">
        <title>Diversity of Bacteria from Kongsfjorden, Arctic.</title>
        <authorList>
            <person name="Yu Y."/>
        </authorList>
    </citation>
    <scope>NUCLEOTIDE SEQUENCE [LARGE SCALE GENOMIC DNA]</scope>
    <source>
        <strain evidence="1 2">SM1927</strain>
    </source>
</reference>
<proteinExistence type="predicted"/>
<dbReference type="EMBL" id="VNFF01000055">
    <property type="protein sequence ID" value="TVU79568.1"/>
    <property type="molecule type" value="Genomic_DNA"/>
</dbReference>
<protein>
    <submittedName>
        <fullName evidence="1">Uncharacterized protein</fullName>
    </submittedName>
</protein>
<dbReference type="RefSeq" id="WP_145242981.1">
    <property type="nucleotide sequence ID" value="NZ_VNFF01000055.1"/>
</dbReference>
<keyword evidence="2" id="KW-1185">Reference proteome</keyword>
<sequence>MESVPYKLSEGLCLEGSGKVLPWFKSLHQITKMGGKPLPEKGKTSQLFWEQETIFDDLVVSIQAMQQGNGIFFLHPETQDQADSVQKEYEQVKTILLSKFGSPKEVGENDGYPYARWFWGNICVSLTIAERFMDYVSLSVSNGVIKNAL</sequence>
<comment type="caution">
    <text evidence="1">The sequence shown here is derived from an EMBL/GenBank/DDBJ whole genome shotgun (WGS) entry which is preliminary data.</text>
</comment>
<name>A0ABY3F7J7_9GAMM</name>
<organism evidence="1 2">
    <name type="scientific">Pseudoalteromonas neustonica</name>
    <dbReference type="NCBI Taxonomy" id="1840331"/>
    <lineage>
        <taxon>Bacteria</taxon>
        <taxon>Pseudomonadati</taxon>
        <taxon>Pseudomonadota</taxon>
        <taxon>Gammaproteobacteria</taxon>
        <taxon>Alteromonadales</taxon>
        <taxon>Pseudoalteromonadaceae</taxon>
        <taxon>Pseudoalteromonas</taxon>
    </lineage>
</organism>
<accession>A0ABY3F7J7</accession>